<keyword evidence="5" id="KW-0677">Repeat</keyword>
<feature type="repeat" description="Solcar" evidence="9">
    <location>
        <begin position="100"/>
        <end position="198"/>
    </location>
</feature>
<feature type="repeat" description="Solcar" evidence="9">
    <location>
        <begin position="4"/>
        <end position="86"/>
    </location>
</feature>
<evidence type="ECO:0000256" key="11">
    <source>
        <dbReference type="SAM" id="MobiDB-lite"/>
    </source>
</evidence>
<proteinExistence type="inferred from homology"/>
<comment type="subcellular location">
    <subcellularLocation>
        <location evidence="1">Membrane</location>
        <topology evidence="1">Multi-pass membrane protein</topology>
    </subcellularLocation>
</comment>
<keyword evidence="14" id="KW-1185">Reference proteome</keyword>
<protein>
    <recommendedName>
        <fullName evidence="15">Mitochondrial carrier protein</fullName>
    </recommendedName>
</protein>
<sequence length="325" mass="33886">MSHDAGAQVWQAAAAATLVTDLAVHPVETLITRIQSPAYATRYKTARGTLHRSFFAGLYQGFGPTVLAGVPASAAFFTVYEGLKAALVPREGEAKLVALPAPVAYAVSSAAGDVVACAIMNPAEVLKQNAQMSSSSSSPGGGQARQQRQRRRWGHTVGVAREFARHPGRLWAGYTALTASHLPGTCLTFCLYERLKEALVGGDDDGASITRRAWLSAVSAALAGGATAALFVPVDVVKTRMRLAAGTSVRERPQHLGAGVGTGPGPLAVARQVVRAEGTAGLFRGLGLTCIAAAAGSGLYLGCYEWWKMYFGEAGEASRRGETAL</sequence>
<accession>A0A9Q8QEV8</accession>
<dbReference type="RefSeq" id="XP_047841417.1">
    <property type="nucleotide sequence ID" value="XM_047985440.1"/>
</dbReference>
<feature type="transmembrane region" description="Helical" evidence="12">
    <location>
        <begin position="213"/>
        <end position="232"/>
    </location>
</feature>
<evidence type="ECO:0000256" key="1">
    <source>
        <dbReference type="ARBA" id="ARBA00004141"/>
    </source>
</evidence>
<evidence type="ECO:0000256" key="7">
    <source>
        <dbReference type="ARBA" id="ARBA00022989"/>
    </source>
</evidence>
<comment type="similarity">
    <text evidence="2 10">Belongs to the mitochondrial carrier (TC 2.A.29) family.</text>
</comment>
<evidence type="ECO:0000256" key="3">
    <source>
        <dbReference type="ARBA" id="ARBA00022448"/>
    </source>
</evidence>
<dbReference type="AlphaFoldDB" id="A0A9Q8QEV8"/>
<evidence type="ECO:0000313" key="13">
    <source>
        <dbReference type="EMBL" id="UNI17936.1"/>
    </source>
</evidence>
<evidence type="ECO:0000313" key="14">
    <source>
        <dbReference type="Proteomes" id="UP000829364"/>
    </source>
</evidence>
<name>A0A9Q8QEV8_9HYPO</name>
<evidence type="ECO:0008006" key="15">
    <source>
        <dbReference type="Google" id="ProtNLM"/>
    </source>
</evidence>
<keyword evidence="7 12" id="KW-1133">Transmembrane helix</keyword>
<dbReference type="Proteomes" id="UP000829364">
    <property type="component" value="Chromosome 3"/>
</dbReference>
<feature type="region of interest" description="Disordered" evidence="11">
    <location>
        <begin position="130"/>
        <end position="153"/>
    </location>
</feature>
<evidence type="ECO:0000256" key="8">
    <source>
        <dbReference type="ARBA" id="ARBA00023136"/>
    </source>
</evidence>
<dbReference type="InterPro" id="IPR023395">
    <property type="entry name" value="MCP_dom_sf"/>
</dbReference>
<dbReference type="PROSITE" id="PS50920">
    <property type="entry name" value="SOLCAR"/>
    <property type="match status" value="3"/>
</dbReference>
<dbReference type="PANTHER" id="PTHR45667">
    <property type="entry name" value="S-ADENOSYLMETHIONINE MITOCHONDRIAL CARRIER PROTEIN"/>
    <property type="match status" value="1"/>
</dbReference>
<keyword evidence="6" id="KW-0496">Mitochondrion</keyword>
<dbReference type="GO" id="GO:0016020">
    <property type="term" value="C:membrane"/>
    <property type="evidence" value="ECO:0007669"/>
    <property type="project" value="UniProtKB-SubCell"/>
</dbReference>
<dbReference type="SUPFAM" id="SSF103506">
    <property type="entry name" value="Mitochondrial carrier"/>
    <property type="match status" value="2"/>
</dbReference>
<dbReference type="EMBL" id="CP086356">
    <property type="protein sequence ID" value="UNI17936.1"/>
    <property type="molecule type" value="Genomic_DNA"/>
</dbReference>
<evidence type="ECO:0000256" key="9">
    <source>
        <dbReference type="PROSITE-ProRule" id="PRU00282"/>
    </source>
</evidence>
<evidence type="ECO:0000256" key="10">
    <source>
        <dbReference type="RuleBase" id="RU000488"/>
    </source>
</evidence>
<organism evidence="13 14">
    <name type="scientific">Purpureocillium takamizusanense</name>
    <dbReference type="NCBI Taxonomy" id="2060973"/>
    <lineage>
        <taxon>Eukaryota</taxon>
        <taxon>Fungi</taxon>
        <taxon>Dikarya</taxon>
        <taxon>Ascomycota</taxon>
        <taxon>Pezizomycotina</taxon>
        <taxon>Sordariomycetes</taxon>
        <taxon>Hypocreomycetidae</taxon>
        <taxon>Hypocreales</taxon>
        <taxon>Ophiocordycipitaceae</taxon>
        <taxon>Purpureocillium</taxon>
    </lineage>
</organism>
<dbReference type="GeneID" id="72066198"/>
<dbReference type="KEGG" id="ptkz:JDV02_004243"/>
<keyword evidence="8 9" id="KW-0472">Membrane</keyword>
<keyword evidence="4 9" id="KW-0812">Transmembrane</keyword>
<keyword evidence="6" id="KW-0999">Mitochondrion inner membrane</keyword>
<dbReference type="OrthoDB" id="250329at2759"/>
<evidence type="ECO:0000256" key="12">
    <source>
        <dbReference type="SAM" id="Phobius"/>
    </source>
</evidence>
<evidence type="ECO:0000256" key="5">
    <source>
        <dbReference type="ARBA" id="ARBA00022737"/>
    </source>
</evidence>
<dbReference type="Gene3D" id="1.50.40.10">
    <property type="entry name" value="Mitochondrial carrier domain"/>
    <property type="match status" value="2"/>
</dbReference>
<gene>
    <name evidence="13" type="ORF">JDV02_004243</name>
</gene>
<feature type="repeat" description="Solcar" evidence="9">
    <location>
        <begin position="211"/>
        <end position="310"/>
    </location>
</feature>
<reference evidence="13" key="1">
    <citation type="submission" date="2021-11" db="EMBL/GenBank/DDBJ databases">
        <title>Purpureocillium_takamizusanense_genome.</title>
        <authorList>
            <person name="Nguyen N.-H."/>
        </authorList>
    </citation>
    <scope>NUCLEOTIDE SEQUENCE</scope>
    <source>
        <strain evidence="13">PT3</strain>
    </source>
</reference>
<evidence type="ECO:0000256" key="6">
    <source>
        <dbReference type="ARBA" id="ARBA00022792"/>
    </source>
</evidence>
<dbReference type="Pfam" id="PF00153">
    <property type="entry name" value="Mito_carr"/>
    <property type="match status" value="3"/>
</dbReference>
<dbReference type="InterPro" id="IPR018108">
    <property type="entry name" value="MCP_transmembrane"/>
</dbReference>
<evidence type="ECO:0000256" key="2">
    <source>
        <dbReference type="ARBA" id="ARBA00006375"/>
    </source>
</evidence>
<evidence type="ECO:0000256" key="4">
    <source>
        <dbReference type="ARBA" id="ARBA00022692"/>
    </source>
</evidence>
<keyword evidence="3 10" id="KW-0813">Transport</keyword>